<gene>
    <name evidence="2" type="ORF">I4J89_30255</name>
</gene>
<accession>A0A931CD22</accession>
<reference evidence="2" key="1">
    <citation type="submission" date="2020-11" db="EMBL/GenBank/DDBJ databases">
        <title>Isolation and identification of active actinomycetes.</title>
        <authorList>
            <person name="Sun X."/>
        </authorList>
    </citation>
    <scope>NUCLEOTIDE SEQUENCE</scope>
    <source>
        <strain evidence="2">NEAU-A11</strain>
    </source>
</reference>
<sequence length="115" mass="12414">MTGSRAIAEHVLDLLGPSSGVDVAPFFGGWSLRRDGEQIGIVMDTAYAKVDLAHRDTWHATGSTPFRYTARGRTVTVEVYWSVPAGALDDPDLLRDVLLGTDRDSSMPPDRALGA</sequence>
<evidence type="ECO:0000313" key="3">
    <source>
        <dbReference type="Proteomes" id="UP000598146"/>
    </source>
</evidence>
<proteinExistence type="predicted"/>
<evidence type="ECO:0000259" key="1">
    <source>
        <dbReference type="Pfam" id="PF04993"/>
    </source>
</evidence>
<protein>
    <submittedName>
        <fullName evidence="2">TfoX/Sxy family protein</fullName>
    </submittedName>
</protein>
<dbReference type="Gene3D" id="3.30.1460.30">
    <property type="entry name" value="YgaC/TfoX-N like chaperone"/>
    <property type="match status" value="1"/>
</dbReference>
<dbReference type="InterPro" id="IPR007076">
    <property type="entry name" value="TfoX_N"/>
</dbReference>
<dbReference type="EMBL" id="JADQTO010000016">
    <property type="protein sequence ID" value="MBG0565742.1"/>
    <property type="molecule type" value="Genomic_DNA"/>
</dbReference>
<organism evidence="2 3">
    <name type="scientific">Actinoplanes aureus</name>
    <dbReference type="NCBI Taxonomy" id="2792083"/>
    <lineage>
        <taxon>Bacteria</taxon>
        <taxon>Bacillati</taxon>
        <taxon>Actinomycetota</taxon>
        <taxon>Actinomycetes</taxon>
        <taxon>Micromonosporales</taxon>
        <taxon>Micromonosporaceae</taxon>
        <taxon>Actinoplanes</taxon>
    </lineage>
</organism>
<dbReference type="SUPFAM" id="SSF159894">
    <property type="entry name" value="YgaC/TfoX-N like"/>
    <property type="match status" value="1"/>
</dbReference>
<feature type="domain" description="TfoX N-terminal" evidence="1">
    <location>
        <begin position="14"/>
        <end position="96"/>
    </location>
</feature>
<dbReference type="AlphaFoldDB" id="A0A931CD22"/>
<name>A0A931CD22_9ACTN</name>
<dbReference type="RefSeq" id="WP_196417513.1">
    <property type="nucleotide sequence ID" value="NZ_JADQTO010000016.1"/>
</dbReference>
<dbReference type="Pfam" id="PF04993">
    <property type="entry name" value="TfoX_N"/>
    <property type="match status" value="1"/>
</dbReference>
<dbReference type="Proteomes" id="UP000598146">
    <property type="component" value="Unassembled WGS sequence"/>
</dbReference>
<comment type="caution">
    <text evidence="2">The sequence shown here is derived from an EMBL/GenBank/DDBJ whole genome shotgun (WGS) entry which is preliminary data.</text>
</comment>
<keyword evidence="3" id="KW-1185">Reference proteome</keyword>
<evidence type="ECO:0000313" key="2">
    <source>
        <dbReference type="EMBL" id="MBG0565742.1"/>
    </source>
</evidence>